<name>A0A7T8QS81_CALRO</name>
<organism evidence="1 2">
    <name type="scientific">Caligus rogercresseyi</name>
    <name type="common">Sea louse</name>
    <dbReference type="NCBI Taxonomy" id="217165"/>
    <lineage>
        <taxon>Eukaryota</taxon>
        <taxon>Metazoa</taxon>
        <taxon>Ecdysozoa</taxon>
        <taxon>Arthropoda</taxon>
        <taxon>Crustacea</taxon>
        <taxon>Multicrustacea</taxon>
        <taxon>Hexanauplia</taxon>
        <taxon>Copepoda</taxon>
        <taxon>Siphonostomatoida</taxon>
        <taxon>Caligidae</taxon>
        <taxon>Caligus</taxon>
    </lineage>
</organism>
<evidence type="ECO:0000313" key="1">
    <source>
        <dbReference type="EMBL" id="QQP53286.1"/>
    </source>
</evidence>
<evidence type="ECO:0000313" key="2">
    <source>
        <dbReference type="Proteomes" id="UP000595437"/>
    </source>
</evidence>
<reference evidence="2" key="1">
    <citation type="submission" date="2021-01" db="EMBL/GenBank/DDBJ databases">
        <title>Caligus Genome Assembly.</title>
        <authorList>
            <person name="Gallardo-Escarate C."/>
        </authorList>
    </citation>
    <scope>NUCLEOTIDE SEQUENCE [LARGE SCALE GENOMIC DNA]</scope>
</reference>
<keyword evidence="2" id="KW-1185">Reference proteome</keyword>
<protein>
    <submittedName>
        <fullName evidence="1">Uncharacterized protein</fullName>
    </submittedName>
</protein>
<proteinExistence type="predicted"/>
<dbReference type="EMBL" id="CP045893">
    <property type="protein sequence ID" value="QQP53286.1"/>
    <property type="molecule type" value="Genomic_DNA"/>
</dbReference>
<gene>
    <name evidence="1" type="ORF">FKW44_005715</name>
</gene>
<accession>A0A7T8QS81</accession>
<sequence length="75" mass="8861">MQSAVATSPLDISQFFTTQRRLGSRFFHGKTSPYEIKGRIFEVQNWQIFEKARWQPKKKVQPRICITRTCDNKAK</sequence>
<dbReference type="AlphaFoldDB" id="A0A7T8QS81"/>
<dbReference type="Proteomes" id="UP000595437">
    <property type="component" value="Chromosome 4"/>
</dbReference>